<name>I0AHA3_IGNAJ</name>
<dbReference type="Pfam" id="PF04029">
    <property type="entry name" value="2-ph_phosp"/>
    <property type="match status" value="1"/>
</dbReference>
<proteinExistence type="inferred from homology"/>
<comment type="catalytic activity">
    <reaction evidence="7 8">
        <text>(2R)-O-phospho-3-sulfolactate + H2O = (2R)-3-sulfolactate + phosphate</text>
        <dbReference type="Rhea" id="RHEA:23416"/>
        <dbReference type="ChEBI" id="CHEBI:15377"/>
        <dbReference type="ChEBI" id="CHEBI:15597"/>
        <dbReference type="ChEBI" id="CHEBI:43474"/>
        <dbReference type="ChEBI" id="CHEBI:58738"/>
        <dbReference type="EC" id="3.1.3.71"/>
    </reaction>
</comment>
<gene>
    <name evidence="8" type="primary">comB</name>
    <name evidence="9" type="ordered locus">IALB_0648</name>
</gene>
<keyword evidence="5 8" id="KW-0378">Hydrolase</keyword>
<dbReference type="KEGG" id="ial:IALB_0648"/>
<evidence type="ECO:0000256" key="8">
    <source>
        <dbReference type="HAMAP-Rule" id="MF_00490"/>
    </source>
</evidence>
<evidence type="ECO:0000256" key="7">
    <source>
        <dbReference type="ARBA" id="ARBA00033711"/>
    </source>
</evidence>
<accession>I0AHA3</accession>
<dbReference type="SUPFAM" id="SSF142823">
    <property type="entry name" value="ComB-like"/>
    <property type="match status" value="1"/>
</dbReference>
<dbReference type="GO" id="GO:0050532">
    <property type="term" value="F:2-phosphosulfolactate phosphatase activity"/>
    <property type="evidence" value="ECO:0007669"/>
    <property type="project" value="UniProtKB-UniRule"/>
</dbReference>
<evidence type="ECO:0000256" key="3">
    <source>
        <dbReference type="ARBA" id="ARBA00012953"/>
    </source>
</evidence>
<dbReference type="FunFam" id="3.90.1560.10:FF:000001">
    <property type="entry name" value="Probable 2-phosphosulfolactate phosphatase"/>
    <property type="match status" value="1"/>
</dbReference>
<dbReference type="EC" id="3.1.3.71" evidence="3 8"/>
<sequence length="243" mass="26468">MKVNVLFSPIVADELYFTGKTTVVIDVLRASSTIITALNNGAKEIVPVGTIEFAVKVSGGMFGGQTLLGGERNTKKIEGFALGNSPLEYEEKVVNGKSIVFYTTNGTKALTKAKFSENLFVCAFLNLSAVAQHLVSLNKNVEIICAGRNNFFSLEDTVCAGKLVSEIISLKPEVEINDSVAAALALNHKYGSDLPKMLRESDHGKLLIENGFEEDINYCSQLNIYNTIPYYVNGVLKLMKEVD</sequence>
<dbReference type="STRING" id="945713.IALB_0648"/>
<evidence type="ECO:0000313" key="9">
    <source>
        <dbReference type="EMBL" id="AFH48360.1"/>
    </source>
</evidence>
<dbReference type="Gene3D" id="3.90.1560.10">
    <property type="entry name" value="ComB-like"/>
    <property type="match status" value="1"/>
</dbReference>
<dbReference type="PANTHER" id="PTHR37311">
    <property type="entry name" value="2-PHOSPHOSULFOLACTATE PHOSPHATASE-RELATED"/>
    <property type="match status" value="1"/>
</dbReference>
<comment type="cofactor">
    <cofactor evidence="1 8">
        <name>Mg(2+)</name>
        <dbReference type="ChEBI" id="CHEBI:18420"/>
    </cofactor>
</comment>
<evidence type="ECO:0000256" key="1">
    <source>
        <dbReference type="ARBA" id="ARBA00001946"/>
    </source>
</evidence>
<dbReference type="EMBL" id="CP003418">
    <property type="protein sequence ID" value="AFH48360.1"/>
    <property type="molecule type" value="Genomic_DNA"/>
</dbReference>
<dbReference type="RefSeq" id="WP_014559518.1">
    <property type="nucleotide sequence ID" value="NC_017464.1"/>
</dbReference>
<dbReference type="OrthoDB" id="4913at2"/>
<protein>
    <recommendedName>
        <fullName evidence="4 8">Probable 2-phosphosulfolactate phosphatase</fullName>
        <ecNumber evidence="3 8">3.1.3.71</ecNumber>
    </recommendedName>
</protein>
<evidence type="ECO:0000256" key="2">
    <source>
        <dbReference type="ARBA" id="ARBA00009997"/>
    </source>
</evidence>
<dbReference type="HOGENOM" id="CLU_070028_0_0_10"/>
<evidence type="ECO:0000313" key="10">
    <source>
        <dbReference type="Proteomes" id="UP000007394"/>
    </source>
</evidence>
<dbReference type="InterPro" id="IPR005238">
    <property type="entry name" value="ComB-like"/>
</dbReference>
<dbReference type="PANTHER" id="PTHR37311:SF1">
    <property type="entry name" value="2-PHOSPHOSULFOLACTATE PHOSPHATASE-RELATED"/>
    <property type="match status" value="1"/>
</dbReference>
<organism evidence="9 10">
    <name type="scientific">Ignavibacterium album (strain DSM 19864 / JCM 16511 / NBRC 101810 / Mat9-16)</name>
    <dbReference type="NCBI Taxonomy" id="945713"/>
    <lineage>
        <taxon>Bacteria</taxon>
        <taxon>Pseudomonadati</taxon>
        <taxon>Ignavibacteriota</taxon>
        <taxon>Ignavibacteria</taxon>
        <taxon>Ignavibacteriales</taxon>
        <taxon>Ignavibacteriaceae</taxon>
        <taxon>Ignavibacterium</taxon>
    </lineage>
</organism>
<dbReference type="HAMAP" id="MF_00490">
    <property type="entry name" value="ComB"/>
    <property type="match status" value="1"/>
</dbReference>
<evidence type="ECO:0000256" key="6">
    <source>
        <dbReference type="ARBA" id="ARBA00022842"/>
    </source>
</evidence>
<dbReference type="AlphaFoldDB" id="I0AHA3"/>
<comment type="similarity">
    <text evidence="2 8">Belongs to the ComB family.</text>
</comment>
<dbReference type="eggNOG" id="COG2045">
    <property type="taxonomic scope" value="Bacteria"/>
</dbReference>
<dbReference type="GO" id="GO:0050545">
    <property type="term" value="F:sulfopyruvate decarboxylase activity"/>
    <property type="evidence" value="ECO:0007669"/>
    <property type="project" value="TreeGrafter"/>
</dbReference>
<evidence type="ECO:0000256" key="4">
    <source>
        <dbReference type="ARBA" id="ARBA00021948"/>
    </source>
</evidence>
<evidence type="ECO:0000256" key="5">
    <source>
        <dbReference type="ARBA" id="ARBA00022801"/>
    </source>
</evidence>
<keyword evidence="6 8" id="KW-0460">Magnesium</keyword>
<dbReference type="GO" id="GO:0000287">
    <property type="term" value="F:magnesium ion binding"/>
    <property type="evidence" value="ECO:0007669"/>
    <property type="project" value="UniProtKB-UniRule"/>
</dbReference>
<keyword evidence="10" id="KW-1185">Reference proteome</keyword>
<dbReference type="InterPro" id="IPR036702">
    <property type="entry name" value="ComB-like_sf"/>
</dbReference>
<reference evidence="9 10" key="1">
    <citation type="journal article" date="2012" name="Front. Microbiol.">
        <title>Complete genome of Ignavibacterium album, a metabolically versatile, flagellated, facultative anaerobe from the phylum Chlorobi.</title>
        <authorList>
            <person name="Liu Z."/>
            <person name="Frigaard N.-U."/>
            <person name="Vogl K."/>
            <person name="Iino T."/>
            <person name="Ohkuma M."/>
            <person name="Overmann J."/>
            <person name="Bryant D.A."/>
        </authorList>
    </citation>
    <scope>NUCLEOTIDE SEQUENCE [LARGE SCALE GENOMIC DNA]</scope>
    <source>
        <strain evidence="10">DSM 19864 / JCM 16511 / NBRC 101810 / Mat9-16</strain>
    </source>
</reference>
<dbReference type="Proteomes" id="UP000007394">
    <property type="component" value="Chromosome"/>
</dbReference>